<keyword evidence="2" id="KW-1185">Reference proteome</keyword>
<comment type="caution">
    <text evidence="1">The sequence shown here is derived from an EMBL/GenBank/DDBJ whole genome shotgun (WGS) entry which is preliminary data.</text>
</comment>
<reference evidence="1 2" key="1">
    <citation type="journal article" date="2022" name="New Phytol.">
        <title>Ecological generalism drives hyperdiversity of secondary metabolite gene clusters in xylarialean endophytes.</title>
        <authorList>
            <person name="Franco M.E.E."/>
            <person name="Wisecaver J.H."/>
            <person name="Arnold A.E."/>
            <person name="Ju Y.M."/>
            <person name="Slot J.C."/>
            <person name="Ahrendt S."/>
            <person name="Moore L.P."/>
            <person name="Eastman K.E."/>
            <person name="Scott K."/>
            <person name="Konkel Z."/>
            <person name="Mondo S.J."/>
            <person name="Kuo A."/>
            <person name="Hayes R.D."/>
            <person name="Haridas S."/>
            <person name="Andreopoulos B."/>
            <person name="Riley R."/>
            <person name="LaButti K."/>
            <person name="Pangilinan J."/>
            <person name="Lipzen A."/>
            <person name="Amirebrahimi M."/>
            <person name="Yan J."/>
            <person name="Adam C."/>
            <person name="Keymanesh K."/>
            <person name="Ng V."/>
            <person name="Louie K."/>
            <person name="Northen T."/>
            <person name="Drula E."/>
            <person name="Henrissat B."/>
            <person name="Hsieh H.M."/>
            <person name="Youens-Clark K."/>
            <person name="Lutzoni F."/>
            <person name="Miadlikowska J."/>
            <person name="Eastwood D.C."/>
            <person name="Hamelin R.C."/>
            <person name="Grigoriev I.V."/>
            <person name="U'Ren J.M."/>
        </authorList>
    </citation>
    <scope>NUCLEOTIDE SEQUENCE [LARGE SCALE GENOMIC DNA]</scope>
    <source>
        <strain evidence="1 2">ER1909</strain>
    </source>
</reference>
<evidence type="ECO:0000313" key="1">
    <source>
        <dbReference type="EMBL" id="KAI6087884.1"/>
    </source>
</evidence>
<evidence type="ECO:0000313" key="2">
    <source>
        <dbReference type="Proteomes" id="UP001497680"/>
    </source>
</evidence>
<dbReference type="Proteomes" id="UP001497680">
    <property type="component" value="Unassembled WGS sequence"/>
</dbReference>
<accession>A0ACC0D5K5</accession>
<name>A0ACC0D5K5_9PEZI</name>
<organism evidence="1 2">
    <name type="scientific">Hypoxylon rubiginosum</name>
    <dbReference type="NCBI Taxonomy" id="110542"/>
    <lineage>
        <taxon>Eukaryota</taxon>
        <taxon>Fungi</taxon>
        <taxon>Dikarya</taxon>
        <taxon>Ascomycota</taxon>
        <taxon>Pezizomycotina</taxon>
        <taxon>Sordariomycetes</taxon>
        <taxon>Xylariomycetidae</taxon>
        <taxon>Xylariales</taxon>
        <taxon>Hypoxylaceae</taxon>
        <taxon>Hypoxylon</taxon>
    </lineage>
</organism>
<gene>
    <name evidence="1" type="ORF">F4821DRAFT_269254</name>
</gene>
<protein>
    <submittedName>
        <fullName evidence="1">Kama family protein</fullName>
    </submittedName>
</protein>
<sequence>MLSHIRQTHQVLARNRGRSNVLAYSARRLSTAHAQHVNASPEPPVMWPPNLKQPVDDFWRAIPVYKDVSQEDFMSWSWGVKNTVETPHMNTRKLFGFLDAVLPAEIPNHNNRGGIQSRDMFMADIDGGLKKSAMSVRVMPYILSRINWKDPANDPLFNQFIPQRSIMLKDHPRLKFDSLSEKMDMKAGDAVVHRYPDKALFLPLSVCPTYCIFCTRSYEIGASTELVNKKGFRLGLQRLEAAFEYIESQQDLHDIVISGGDAFYLPPNVIERIGDRLIGMKNIERFRFASKGLAVAPHKFLDEKDPWTNSLIRVSHKARAAGKHMALHTHFNHPNEISWITELASRKLLESGVTVRNQTVLLRGINDNVDTMSTLIAELGRMAIQPYYVYQCDMVPKVEHLRTPLSTILNIESEIQGTIAGFYMPKFVVDLPGGGGKRMASMHESYDPQTGVSTFRQPAIKTNGRENKVYEYHDPMMC</sequence>
<proteinExistence type="predicted"/>
<dbReference type="EMBL" id="MU394305">
    <property type="protein sequence ID" value="KAI6087884.1"/>
    <property type="molecule type" value="Genomic_DNA"/>
</dbReference>